<dbReference type="AlphaFoldDB" id="A0A1B7LG50"/>
<dbReference type="Proteomes" id="UP000078532">
    <property type="component" value="Unassembled WGS sequence"/>
</dbReference>
<keyword evidence="2" id="KW-1185">Reference proteome</keyword>
<evidence type="ECO:0000313" key="2">
    <source>
        <dbReference type="Proteomes" id="UP000078532"/>
    </source>
</evidence>
<dbReference type="EMBL" id="LYVF01000093">
    <property type="protein sequence ID" value="OAT84768.1"/>
    <property type="molecule type" value="Genomic_DNA"/>
</dbReference>
<dbReference type="InterPro" id="IPR015947">
    <property type="entry name" value="PUA-like_sf"/>
</dbReference>
<protein>
    <recommendedName>
        <fullName evidence="3">EVE domain-containing protein</fullName>
    </recommendedName>
</protein>
<dbReference type="SUPFAM" id="SSF88697">
    <property type="entry name" value="PUA domain-like"/>
    <property type="match status" value="1"/>
</dbReference>
<gene>
    <name evidence="1" type="ORF">A6M21_17440</name>
</gene>
<evidence type="ECO:0008006" key="3">
    <source>
        <dbReference type="Google" id="ProtNLM"/>
    </source>
</evidence>
<name>A0A1B7LG50_9FIRM</name>
<dbReference type="Gene3D" id="3.10.590.10">
    <property type="entry name" value="ph1033 like domains"/>
    <property type="match status" value="1"/>
</dbReference>
<dbReference type="STRING" id="1838280.A6M21_17440"/>
<reference evidence="1 2" key="1">
    <citation type="submission" date="2016-04" db="EMBL/GenBank/DDBJ databases">
        <authorList>
            <person name="Evans L.H."/>
            <person name="Alamgir A."/>
            <person name="Owens N."/>
            <person name="Weber N.D."/>
            <person name="Virtaneva K."/>
            <person name="Barbian K."/>
            <person name="Babar A."/>
            <person name="Rosenke K."/>
        </authorList>
    </citation>
    <scope>NUCLEOTIDE SEQUENCE [LARGE SCALE GENOMIC DNA]</scope>
    <source>
        <strain evidence="1 2">LMa1</strain>
    </source>
</reference>
<accession>A0A1B7LG50</accession>
<dbReference type="OrthoDB" id="2112545at2"/>
<sequence length="164" mass="18435">MAYYIFTVNDIPVSDKVKMDAKVIADTLLAQKIWIFREGTPLLKRLESGDKALIYLCGRNRRCFVAEITFQDKVKPFSGISELEGLAKKLGLVWMSFYIQLEATKVFGKPVNIKSLIPSLSFIIDKKNYGLNLRLPIISIPDKDYKLIAESALSFEGAVVVNGK</sequence>
<proteinExistence type="predicted"/>
<evidence type="ECO:0000313" key="1">
    <source>
        <dbReference type="EMBL" id="OAT84768.1"/>
    </source>
</evidence>
<comment type="caution">
    <text evidence="1">The sequence shown here is derived from an EMBL/GenBank/DDBJ whole genome shotgun (WGS) entry which is preliminary data.</text>
</comment>
<dbReference type="RefSeq" id="WP_066667295.1">
    <property type="nucleotide sequence ID" value="NZ_LYVF01000093.1"/>
</dbReference>
<organism evidence="1 2">
    <name type="scientific">Desulfotomaculum copahuensis</name>
    <dbReference type="NCBI Taxonomy" id="1838280"/>
    <lineage>
        <taxon>Bacteria</taxon>
        <taxon>Bacillati</taxon>
        <taxon>Bacillota</taxon>
        <taxon>Clostridia</taxon>
        <taxon>Eubacteriales</taxon>
        <taxon>Desulfotomaculaceae</taxon>
        <taxon>Desulfotomaculum</taxon>
    </lineage>
</organism>